<proteinExistence type="predicted"/>
<keyword evidence="2" id="KW-1185">Reference proteome</keyword>
<dbReference type="EMBL" id="BGPR01000454">
    <property type="protein sequence ID" value="GBM21153.1"/>
    <property type="molecule type" value="Genomic_DNA"/>
</dbReference>
<gene>
    <name evidence="1" type="ORF">AVEN_5465_1</name>
</gene>
<dbReference type="AlphaFoldDB" id="A0A4Y2DW80"/>
<evidence type="ECO:0000313" key="2">
    <source>
        <dbReference type="Proteomes" id="UP000499080"/>
    </source>
</evidence>
<name>A0A4Y2DW80_ARAVE</name>
<organism evidence="1 2">
    <name type="scientific">Araneus ventricosus</name>
    <name type="common">Orbweaver spider</name>
    <name type="synonym">Epeira ventricosa</name>
    <dbReference type="NCBI Taxonomy" id="182803"/>
    <lineage>
        <taxon>Eukaryota</taxon>
        <taxon>Metazoa</taxon>
        <taxon>Ecdysozoa</taxon>
        <taxon>Arthropoda</taxon>
        <taxon>Chelicerata</taxon>
        <taxon>Arachnida</taxon>
        <taxon>Araneae</taxon>
        <taxon>Araneomorphae</taxon>
        <taxon>Entelegynae</taxon>
        <taxon>Araneoidea</taxon>
        <taxon>Araneidae</taxon>
        <taxon>Araneus</taxon>
    </lineage>
</organism>
<dbReference type="Proteomes" id="UP000499080">
    <property type="component" value="Unassembled WGS sequence"/>
</dbReference>
<sequence length="102" mass="11325">MLLGTFEILATFHPLLNFINAPSHPLSEVPFHCRGGIGALGEVARNRTSPPDRFIGVVGRTLAPNNFLLPGGEEGVFVWEWEVRWTSIEFRCISAREGIFGM</sequence>
<accession>A0A4Y2DW80</accession>
<evidence type="ECO:0000313" key="1">
    <source>
        <dbReference type="EMBL" id="GBM21153.1"/>
    </source>
</evidence>
<reference evidence="1 2" key="1">
    <citation type="journal article" date="2019" name="Sci. Rep.">
        <title>Orb-weaving spider Araneus ventricosus genome elucidates the spidroin gene catalogue.</title>
        <authorList>
            <person name="Kono N."/>
            <person name="Nakamura H."/>
            <person name="Ohtoshi R."/>
            <person name="Moran D.A.P."/>
            <person name="Shinohara A."/>
            <person name="Yoshida Y."/>
            <person name="Fujiwara M."/>
            <person name="Mori M."/>
            <person name="Tomita M."/>
            <person name="Arakawa K."/>
        </authorList>
    </citation>
    <scope>NUCLEOTIDE SEQUENCE [LARGE SCALE GENOMIC DNA]</scope>
</reference>
<comment type="caution">
    <text evidence="1">The sequence shown here is derived from an EMBL/GenBank/DDBJ whole genome shotgun (WGS) entry which is preliminary data.</text>
</comment>
<protein>
    <submittedName>
        <fullName evidence="1">Uncharacterized protein</fullName>
    </submittedName>
</protein>